<gene>
    <name evidence="10" type="ORF">ATO3_06115</name>
</gene>
<dbReference type="Gene3D" id="3.90.79.10">
    <property type="entry name" value="Nucleoside Triphosphate Pyrophosphohydrolase"/>
    <property type="match status" value="1"/>
</dbReference>
<evidence type="ECO:0000313" key="11">
    <source>
        <dbReference type="Proteomes" id="UP000215377"/>
    </source>
</evidence>
<keyword evidence="5" id="KW-0378">Hydrolase</keyword>
<feature type="domain" description="Nudix hydrolase" evidence="9">
    <location>
        <begin position="27"/>
        <end position="165"/>
    </location>
</feature>
<comment type="similarity">
    <text evidence="3">Belongs to the Nudix hydrolase family. PCD1 subfamily.</text>
</comment>
<evidence type="ECO:0000259" key="9">
    <source>
        <dbReference type="PROSITE" id="PS51462"/>
    </source>
</evidence>
<dbReference type="PROSITE" id="PS01293">
    <property type="entry name" value="NUDIX_COA"/>
    <property type="match status" value="1"/>
</dbReference>
<dbReference type="GO" id="GO:0010945">
    <property type="term" value="F:coenzyme A diphosphatase activity"/>
    <property type="evidence" value="ECO:0007669"/>
    <property type="project" value="InterPro"/>
</dbReference>
<evidence type="ECO:0000313" key="10">
    <source>
        <dbReference type="EMBL" id="OWU76148.1"/>
    </source>
</evidence>
<evidence type="ECO:0000256" key="7">
    <source>
        <dbReference type="ARBA" id="ARBA00023211"/>
    </source>
</evidence>
<accession>A0A225NTN7</accession>
<dbReference type="Proteomes" id="UP000215377">
    <property type="component" value="Unassembled WGS sequence"/>
</dbReference>
<dbReference type="NCBIfam" id="NF007980">
    <property type="entry name" value="PRK10707.1"/>
    <property type="match status" value="1"/>
</dbReference>
<dbReference type="PANTHER" id="PTHR12992:SF11">
    <property type="entry name" value="MITOCHONDRIAL COENZYME A DIPHOSPHATASE NUDT8"/>
    <property type="match status" value="1"/>
</dbReference>
<proteinExistence type="inferred from homology"/>
<evidence type="ECO:0000256" key="2">
    <source>
        <dbReference type="ARBA" id="ARBA00001946"/>
    </source>
</evidence>
<evidence type="ECO:0000256" key="4">
    <source>
        <dbReference type="ARBA" id="ARBA00022723"/>
    </source>
</evidence>
<keyword evidence="11" id="KW-1185">Reference proteome</keyword>
<evidence type="ECO:0000256" key="1">
    <source>
        <dbReference type="ARBA" id="ARBA00001936"/>
    </source>
</evidence>
<evidence type="ECO:0000256" key="8">
    <source>
        <dbReference type="SAM" id="MobiDB-lite"/>
    </source>
</evidence>
<dbReference type="SUPFAM" id="SSF55811">
    <property type="entry name" value="Nudix"/>
    <property type="match status" value="1"/>
</dbReference>
<dbReference type="EMBL" id="AQQR01000002">
    <property type="protein sequence ID" value="OWU76148.1"/>
    <property type="molecule type" value="Genomic_DNA"/>
</dbReference>
<dbReference type="InterPro" id="IPR045121">
    <property type="entry name" value="CoAse"/>
</dbReference>
<dbReference type="PANTHER" id="PTHR12992">
    <property type="entry name" value="NUDIX HYDROLASE"/>
    <property type="match status" value="1"/>
</dbReference>
<dbReference type="Pfam" id="PF00293">
    <property type="entry name" value="NUDIX"/>
    <property type="match status" value="1"/>
</dbReference>
<dbReference type="GO" id="GO:0030145">
    <property type="term" value="F:manganese ion binding"/>
    <property type="evidence" value="ECO:0007669"/>
    <property type="project" value="InterPro"/>
</dbReference>
<reference evidence="10 11" key="1">
    <citation type="submission" date="2013-04" db="EMBL/GenBank/DDBJ databases">
        <title>Oceanicola sp. 22II1-22F33 Genome Sequencing.</title>
        <authorList>
            <person name="Lai Q."/>
            <person name="Li G."/>
            <person name="Shao Z."/>
        </authorList>
    </citation>
    <scope>NUCLEOTIDE SEQUENCE [LARGE SCALE GENOMIC DNA]</scope>
    <source>
        <strain evidence="10 11">22II1-22F33</strain>
    </source>
</reference>
<organism evidence="10 11">
    <name type="scientific">Marinibacterium profundimaris</name>
    <dbReference type="NCBI Taxonomy" id="1679460"/>
    <lineage>
        <taxon>Bacteria</taxon>
        <taxon>Pseudomonadati</taxon>
        <taxon>Pseudomonadota</taxon>
        <taxon>Alphaproteobacteria</taxon>
        <taxon>Rhodobacterales</taxon>
        <taxon>Paracoccaceae</taxon>
        <taxon>Marinibacterium</taxon>
    </lineage>
</organism>
<feature type="region of interest" description="Disordered" evidence="8">
    <location>
        <begin position="1"/>
        <end position="22"/>
    </location>
</feature>
<dbReference type="InterPro" id="IPR015797">
    <property type="entry name" value="NUDIX_hydrolase-like_dom_sf"/>
</dbReference>
<dbReference type="PROSITE" id="PS51462">
    <property type="entry name" value="NUDIX"/>
    <property type="match status" value="1"/>
</dbReference>
<comment type="cofactor">
    <cofactor evidence="2">
        <name>Mg(2+)</name>
        <dbReference type="ChEBI" id="CHEBI:18420"/>
    </cofactor>
</comment>
<sequence>MVRALGRAGDRSSDFDLNPEVKLPPGRKLRPAGVLLGIDVTGTAPRVLLTKRSSALKHHPGQIAFPGGKQDEGDADVIDAALREAEEEVALPRDAVRVLGTMPAHETVTSFLVTPVVALIETPFTIRPEPGEVEEAFAVPLDHLLEPAHYSVQSRRWRGSQRHYFTVPYGPYYIWGATARMLRAFAERMRA</sequence>
<comment type="cofactor">
    <cofactor evidence="1">
        <name>Mn(2+)</name>
        <dbReference type="ChEBI" id="CHEBI:29035"/>
    </cofactor>
</comment>
<keyword evidence="7" id="KW-0464">Manganese</keyword>
<dbReference type="InterPro" id="IPR000059">
    <property type="entry name" value="NUDIX_hydrolase_NudL_CS"/>
</dbReference>
<keyword evidence="6" id="KW-0460">Magnesium</keyword>
<dbReference type="InterPro" id="IPR000086">
    <property type="entry name" value="NUDIX_hydrolase_dom"/>
</dbReference>
<dbReference type="GO" id="GO:0009132">
    <property type="term" value="P:nucleoside diphosphate metabolic process"/>
    <property type="evidence" value="ECO:0007669"/>
    <property type="project" value="InterPro"/>
</dbReference>
<protein>
    <recommendedName>
        <fullName evidence="9">Nudix hydrolase domain-containing protein</fullName>
    </recommendedName>
</protein>
<evidence type="ECO:0000256" key="5">
    <source>
        <dbReference type="ARBA" id="ARBA00022801"/>
    </source>
</evidence>
<dbReference type="AlphaFoldDB" id="A0A225NTN7"/>
<evidence type="ECO:0000256" key="6">
    <source>
        <dbReference type="ARBA" id="ARBA00022842"/>
    </source>
</evidence>
<dbReference type="CDD" id="cd03426">
    <property type="entry name" value="NUDIX_CoAse_Nudt7"/>
    <property type="match status" value="1"/>
</dbReference>
<evidence type="ECO:0000256" key="3">
    <source>
        <dbReference type="ARBA" id="ARBA00006506"/>
    </source>
</evidence>
<keyword evidence="4" id="KW-0479">Metal-binding</keyword>
<name>A0A225NTN7_9RHOB</name>
<comment type="caution">
    <text evidence="10">The sequence shown here is derived from an EMBL/GenBank/DDBJ whole genome shotgun (WGS) entry which is preliminary data.</text>
</comment>
<dbReference type="GO" id="GO:0000287">
    <property type="term" value="F:magnesium ion binding"/>
    <property type="evidence" value="ECO:0007669"/>
    <property type="project" value="InterPro"/>
</dbReference>